<dbReference type="EMBL" id="SDMQ01000005">
    <property type="protein sequence ID" value="TBT85375.1"/>
    <property type="molecule type" value="Genomic_DNA"/>
</dbReference>
<dbReference type="InterPro" id="IPR019151">
    <property type="entry name" value="Proteasome_assmbl_chaperone_2"/>
</dbReference>
<reference evidence="2 3" key="1">
    <citation type="submission" date="2019-01" db="EMBL/GenBank/DDBJ databases">
        <title>Lactibacter flavus gen. nov., sp. nov., a novel bacterium of the family Propionibacteriaceae isolated from raw milk and dairy products.</title>
        <authorList>
            <person name="Huptas C."/>
            <person name="Wenning M."/>
            <person name="Breitenwieser F."/>
            <person name="Doll E."/>
            <person name="Von Neubeck M."/>
            <person name="Busse H.-J."/>
            <person name="Scherer S."/>
        </authorList>
    </citation>
    <scope>NUCLEOTIDE SEQUENCE [LARGE SCALE GENOMIC DNA]</scope>
    <source>
        <strain evidence="2 3">KCTC 33808</strain>
    </source>
</reference>
<dbReference type="SUPFAM" id="SSF159659">
    <property type="entry name" value="Cgl1923-like"/>
    <property type="match status" value="1"/>
</dbReference>
<dbReference type="Gene3D" id="1.10.287.100">
    <property type="match status" value="1"/>
</dbReference>
<dbReference type="Pfam" id="PF09754">
    <property type="entry name" value="PAC2"/>
    <property type="match status" value="1"/>
</dbReference>
<dbReference type="Proteomes" id="UP000292373">
    <property type="component" value="Unassembled WGS sequence"/>
</dbReference>
<accession>A0A4Q9KE31</accession>
<dbReference type="AlphaFoldDB" id="A0A4Q9KE31"/>
<organism evidence="2 3">
    <name type="scientific">Propioniciclava sinopodophylli</name>
    <dbReference type="NCBI Taxonomy" id="1837344"/>
    <lineage>
        <taxon>Bacteria</taxon>
        <taxon>Bacillati</taxon>
        <taxon>Actinomycetota</taxon>
        <taxon>Actinomycetes</taxon>
        <taxon>Propionibacteriales</taxon>
        <taxon>Propionibacteriaceae</taxon>
        <taxon>Propioniciclava</taxon>
    </lineage>
</organism>
<comment type="caution">
    <text evidence="2">The sequence shown here is derived from an EMBL/GenBank/DDBJ whole genome shotgun (WGS) entry which is preliminary data.</text>
</comment>
<evidence type="ECO:0000313" key="2">
    <source>
        <dbReference type="EMBL" id="TBT85375.1"/>
    </source>
</evidence>
<sequence>MLDPTSLFQWEPHVDQRTLRADTLIVTLGSYVDAGHSQRLVDGQLLEHLPNRVIGRFDTDQVIDYAGRRPTIHFDRDHFARYDKPEIKLHLLTDRDGKDFLLLNGPEPSLQWERMAEGVRHVIEQLDVQRTHLVQSMPAPAPHTRPVAVTRFASDPDLVADEAPMLGTFQLSASFTGLLTLRLGEAGHDVLGLVAHVPHYIAENDYPAAAAALLTTLRETASLALPLEGFDLASGIVRAQVDNQIAGSEELTEMVAALERGYDHYVSEREVRNAETAQLPSADEIGEQFEQFLADLGATPADEPDNPDADQHTDDPDADQVP</sequence>
<keyword evidence="3" id="KW-1185">Reference proteome</keyword>
<name>A0A4Q9KE31_9ACTN</name>
<evidence type="ECO:0000256" key="1">
    <source>
        <dbReference type="SAM" id="MobiDB-lite"/>
    </source>
</evidence>
<proteinExistence type="predicted"/>
<dbReference type="InterPro" id="IPR038389">
    <property type="entry name" value="PSMG2_sf"/>
</dbReference>
<dbReference type="Gene3D" id="3.40.50.10900">
    <property type="entry name" value="PAC-like subunit"/>
    <property type="match status" value="1"/>
</dbReference>
<dbReference type="OrthoDB" id="3733464at2"/>
<protein>
    <submittedName>
        <fullName evidence="2">PAC2 family protein</fullName>
    </submittedName>
</protein>
<dbReference type="PIRSF" id="PIRSF028754">
    <property type="entry name" value="UCP028754"/>
    <property type="match status" value="1"/>
</dbReference>
<gene>
    <name evidence="2" type="ORF">ET989_06405</name>
</gene>
<dbReference type="RefSeq" id="WP_131167716.1">
    <property type="nucleotide sequence ID" value="NZ_SDMQ01000005.1"/>
</dbReference>
<evidence type="ECO:0000313" key="3">
    <source>
        <dbReference type="Proteomes" id="UP000292373"/>
    </source>
</evidence>
<feature type="region of interest" description="Disordered" evidence="1">
    <location>
        <begin position="293"/>
        <end position="322"/>
    </location>
</feature>
<dbReference type="InterPro" id="IPR008492">
    <property type="entry name" value="Rv2714-like"/>
</dbReference>